<gene>
    <name evidence="1" type="ORF">A2118_00610</name>
</gene>
<dbReference type="Proteomes" id="UP000179014">
    <property type="component" value="Unassembled WGS sequence"/>
</dbReference>
<name>A0A1F6BWA6_9BACT</name>
<proteinExistence type="predicted"/>
<dbReference type="AlphaFoldDB" id="A0A1F6BWA6"/>
<evidence type="ECO:0000313" key="2">
    <source>
        <dbReference type="Proteomes" id="UP000179014"/>
    </source>
</evidence>
<dbReference type="STRING" id="1798474.A2118_00610"/>
<dbReference type="Gene3D" id="1.20.5.110">
    <property type="match status" value="1"/>
</dbReference>
<reference evidence="1 2" key="1">
    <citation type="journal article" date="2016" name="Nat. Commun.">
        <title>Thousands of microbial genomes shed light on interconnected biogeochemical processes in an aquifer system.</title>
        <authorList>
            <person name="Anantharaman K."/>
            <person name="Brown C.T."/>
            <person name="Hug L.A."/>
            <person name="Sharon I."/>
            <person name="Castelle C.J."/>
            <person name="Probst A.J."/>
            <person name="Thomas B.C."/>
            <person name="Singh A."/>
            <person name="Wilkins M.J."/>
            <person name="Karaoz U."/>
            <person name="Brodie E.L."/>
            <person name="Williams K.H."/>
            <person name="Hubbard S.S."/>
            <person name="Banfield J.F."/>
        </authorList>
    </citation>
    <scope>NUCLEOTIDE SEQUENCE [LARGE SCALE GENOMIC DNA]</scope>
</reference>
<accession>A0A1F6BWA6</accession>
<organism evidence="1 2">
    <name type="scientific">Candidatus Kaiserbacteria bacterium GWA2_50_9</name>
    <dbReference type="NCBI Taxonomy" id="1798474"/>
    <lineage>
        <taxon>Bacteria</taxon>
        <taxon>Candidatus Kaiseribacteriota</taxon>
    </lineage>
</organism>
<comment type="caution">
    <text evidence="1">The sequence shown here is derived from an EMBL/GenBank/DDBJ whole genome shotgun (WGS) entry which is preliminary data.</text>
</comment>
<sequence length="97" mass="11408">MIKKRKTISTQAPSSVDKKIDKLTELVQEEFHTSYDRMTSVERRLTMVEGRLTDIEERLGKKIDEGVSRIERRLDMTIQPQLDEQAHRIKVLERKVA</sequence>
<dbReference type="EMBL" id="MFKN01000016">
    <property type="protein sequence ID" value="OGG41052.1"/>
    <property type="molecule type" value="Genomic_DNA"/>
</dbReference>
<evidence type="ECO:0000313" key="1">
    <source>
        <dbReference type="EMBL" id="OGG41052.1"/>
    </source>
</evidence>
<protein>
    <submittedName>
        <fullName evidence="1">Uncharacterized protein</fullName>
    </submittedName>
</protein>